<keyword evidence="3 6" id="KW-0032">Aminotransferase</keyword>
<comment type="similarity">
    <text evidence="2 6">Belongs to the class-I pyridoxal-phosphate-dependent aminotransferase family.</text>
</comment>
<dbReference type="PANTHER" id="PTHR46383">
    <property type="entry name" value="ASPARTATE AMINOTRANSFERASE"/>
    <property type="match status" value="1"/>
</dbReference>
<sequence length="402" mass="44687">MKPYFRTLKGGLFEAVNKADVGDNADKMKEDGVVMLSWADPFFPDDKLDYDVRAAIEKSLSDGTAQHYTAPIGNTELKETIAKKLSEDNHLSVNPKRNIVITPGSDAALFYSLVPFIGPGDEVMSVDPSYPNNFQAVQILGGIPVSVPVKPETGFEIEVEEFERRLTNRTKMVILTNPNNPTTVVYSRKSMEVLADFVKKNDLIIVVDQAFEDIVFDEKEMVTMASLEGMFERTITIFSISKGFGLSGLRVGYIVAPDVLIDTMFASAVSVIGASNTASQLAAITALHKRKALLRDYKETFDYRRKVLYDALRDIPGVEMQIPQSAFLSWIDVSKLGSSDEIVNYLIEEAKVFVNSGNCYGGMGEGYIRLVQGCYRDDKMIEAIIERIRAALIKRSLEKGLR</sequence>
<evidence type="ECO:0000313" key="8">
    <source>
        <dbReference type="EMBL" id="RHJ90129.1"/>
    </source>
</evidence>
<dbReference type="InterPro" id="IPR004839">
    <property type="entry name" value="Aminotransferase_I/II_large"/>
</dbReference>
<dbReference type="STRING" id="1776384.GCA_900086585_03435"/>
<evidence type="ECO:0000256" key="3">
    <source>
        <dbReference type="ARBA" id="ARBA00022576"/>
    </source>
</evidence>
<dbReference type="InterPro" id="IPR015424">
    <property type="entry name" value="PyrdxlP-dep_Trfase"/>
</dbReference>
<dbReference type="EMBL" id="QRMS01000001">
    <property type="protein sequence ID" value="RHJ90129.1"/>
    <property type="molecule type" value="Genomic_DNA"/>
</dbReference>
<dbReference type="EC" id="2.6.1.-" evidence="6"/>
<dbReference type="InterPro" id="IPR015422">
    <property type="entry name" value="PyrdxlP-dep_Trfase_small"/>
</dbReference>
<accession>A0A415E8Q7</accession>
<name>A0A415E8Q7_9FIRM</name>
<dbReference type="Gene3D" id="3.40.640.10">
    <property type="entry name" value="Type I PLP-dependent aspartate aminotransferase-like (Major domain)"/>
    <property type="match status" value="1"/>
</dbReference>
<evidence type="ECO:0000313" key="9">
    <source>
        <dbReference type="Proteomes" id="UP000284841"/>
    </source>
</evidence>
<comment type="cofactor">
    <cofactor evidence="1 6">
        <name>pyridoxal 5'-phosphate</name>
        <dbReference type="ChEBI" id="CHEBI:597326"/>
    </cofactor>
</comment>
<dbReference type="Pfam" id="PF00155">
    <property type="entry name" value="Aminotran_1_2"/>
    <property type="match status" value="1"/>
</dbReference>
<dbReference type="InterPro" id="IPR050596">
    <property type="entry name" value="AspAT/PAT-like"/>
</dbReference>
<dbReference type="AlphaFoldDB" id="A0A415E8Q7"/>
<dbReference type="GO" id="GO:0006520">
    <property type="term" value="P:amino acid metabolic process"/>
    <property type="evidence" value="ECO:0007669"/>
    <property type="project" value="InterPro"/>
</dbReference>
<evidence type="ECO:0000256" key="4">
    <source>
        <dbReference type="ARBA" id="ARBA00022679"/>
    </source>
</evidence>
<feature type="domain" description="Aminotransferase class I/classII large" evidence="7">
    <location>
        <begin position="51"/>
        <end position="388"/>
    </location>
</feature>
<reference evidence="8 9" key="1">
    <citation type="submission" date="2018-08" db="EMBL/GenBank/DDBJ databases">
        <title>A genome reference for cultivated species of the human gut microbiota.</title>
        <authorList>
            <person name="Zou Y."/>
            <person name="Xue W."/>
            <person name="Luo G."/>
        </authorList>
    </citation>
    <scope>NUCLEOTIDE SEQUENCE [LARGE SCALE GENOMIC DNA]</scope>
    <source>
        <strain evidence="8 9">AM07-24</strain>
    </source>
</reference>
<comment type="caution">
    <text evidence="8">The sequence shown here is derived from an EMBL/GenBank/DDBJ whole genome shotgun (WGS) entry which is preliminary data.</text>
</comment>
<evidence type="ECO:0000256" key="5">
    <source>
        <dbReference type="ARBA" id="ARBA00022898"/>
    </source>
</evidence>
<evidence type="ECO:0000259" key="7">
    <source>
        <dbReference type="Pfam" id="PF00155"/>
    </source>
</evidence>
<dbReference type="Gene3D" id="3.90.1150.10">
    <property type="entry name" value="Aspartate Aminotransferase, domain 1"/>
    <property type="match status" value="1"/>
</dbReference>
<keyword evidence="4 6" id="KW-0808">Transferase</keyword>
<protein>
    <recommendedName>
        <fullName evidence="6">Aminotransferase</fullName>
        <ecNumber evidence="6">2.6.1.-</ecNumber>
    </recommendedName>
</protein>
<dbReference type="PROSITE" id="PS00105">
    <property type="entry name" value="AA_TRANSFER_CLASS_1"/>
    <property type="match status" value="1"/>
</dbReference>
<dbReference type="GO" id="GO:0030170">
    <property type="term" value="F:pyridoxal phosphate binding"/>
    <property type="evidence" value="ECO:0007669"/>
    <property type="project" value="InterPro"/>
</dbReference>
<proteinExistence type="inferred from homology"/>
<keyword evidence="5" id="KW-0663">Pyridoxal phosphate</keyword>
<gene>
    <name evidence="8" type="ORF">DW099_05680</name>
</gene>
<dbReference type="InterPro" id="IPR004838">
    <property type="entry name" value="NHTrfase_class1_PyrdxlP-BS"/>
</dbReference>
<keyword evidence="9" id="KW-1185">Reference proteome</keyword>
<dbReference type="OrthoDB" id="9802328at2"/>
<dbReference type="PANTHER" id="PTHR46383:SF1">
    <property type="entry name" value="ASPARTATE AMINOTRANSFERASE"/>
    <property type="match status" value="1"/>
</dbReference>
<dbReference type="Proteomes" id="UP000284841">
    <property type="component" value="Unassembled WGS sequence"/>
</dbReference>
<dbReference type="SUPFAM" id="SSF53383">
    <property type="entry name" value="PLP-dependent transferases"/>
    <property type="match status" value="1"/>
</dbReference>
<evidence type="ECO:0000256" key="2">
    <source>
        <dbReference type="ARBA" id="ARBA00007441"/>
    </source>
</evidence>
<dbReference type="CDD" id="cd00609">
    <property type="entry name" value="AAT_like"/>
    <property type="match status" value="1"/>
</dbReference>
<evidence type="ECO:0000256" key="1">
    <source>
        <dbReference type="ARBA" id="ARBA00001933"/>
    </source>
</evidence>
<organism evidence="8 9">
    <name type="scientific">Emergencia timonensis</name>
    <dbReference type="NCBI Taxonomy" id="1776384"/>
    <lineage>
        <taxon>Bacteria</taxon>
        <taxon>Bacillati</taxon>
        <taxon>Bacillota</taxon>
        <taxon>Clostridia</taxon>
        <taxon>Peptostreptococcales</taxon>
        <taxon>Anaerovoracaceae</taxon>
        <taxon>Emergencia</taxon>
    </lineage>
</organism>
<dbReference type="InterPro" id="IPR015421">
    <property type="entry name" value="PyrdxlP-dep_Trfase_major"/>
</dbReference>
<evidence type="ECO:0000256" key="6">
    <source>
        <dbReference type="RuleBase" id="RU000481"/>
    </source>
</evidence>
<dbReference type="GO" id="GO:0008483">
    <property type="term" value="F:transaminase activity"/>
    <property type="evidence" value="ECO:0007669"/>
    <property type="project" value="UniProtKB-KW"/>
</dbReference>